<evidence type="ECO:0000313" key="1">
    <source>
        <dbReference type="EMBL" id="KIK50294.1"/>
    </source>
</evidence>
<sequence length="105" mass="11558">MDNHFDYEAAHIELAECLFCLGVSDSIQSLSLIPIKDNQYYKLGVIPSDPEADVVFSPFKMQGVVDQLDLEPISARHVQLTSIGSAEFAKSLDTLHTVYSAVPLC</sequence>
<proteinExistence type="predicted"/>
<name>A0A0D0BLJ7_9AGAR</name>
<gene>
    <name evidence="1" type="ORF">GYMLUDRAFT_65344</name>
</gene>
<dbReference type="Proteomes" id="UP000053593">
    <property type="component" value="Unassembled WGS sequence"/>
</dbReference>
<organism evidence="1 2">
    <name type="scientific">Collybiopsis luxurians FD-317 M1</name>
    <dbReference type="NCBI Taxonomy" id="944289"/>
    <lineage>
        <taxon>Eukaryota</taxon>
        <taxon>Fungi</taxon>
        <taxon>Dikarya</taxon>
        <taxon>Basidiomycota</taxon>
        <taxon>Agaricomycotina</taxon>
        <taxon>Agaricomycetes</taxon>
        <taxon>Agaricomycetidae</taxon>
        <taxon>Agaricales</taxon>
        <taxon>Marasmiineae</taxon>
        <taxon>Omphalotaceae</taxon>
        <taxon>Collybiopsis</taxon>
        <taxon>Collybiopsis luxurians</taxon>
    </lineage>
</organism>
<accession>A0A0D0BLJ7</accession>
<dbReference type="AlphaFoldDB" id="A0A0D0BLJ7"/>
<dbReference type="EMBL" id="KN834911">
    <property type="protein sequence ID" value="KIK50294.1"/>
    <property type="molecule type" value="Genomic_DNA"/>
</dbReference>
<protein>
    <submittedName>
        <fullName evidence="1">Uncharacterized protein</fullName>
    </submittedName>
</protein>
<reference evidence="1 2" key="1">
    <citation type="submission" date="2014-04" db="EMBL/GenBank/DDBJ databases">
        <title>Evolutionary Origins and Diversification of the Mycorrhizal Mutualists.</title>
        <authorList>
            <consortium name="DOE Joint Genome Institute"/>
            <consortium name="Mycorrhizal Genomics Consortium"/>
            <person name="Kohler A."/>
            <person name="Kuo A."/>
            <person name="Nagy L.G."/>
            <person name="Floudas D."/>
            <person name="Copeland A."/>
            <person name="Barry K.W."/>
            <person name="Cichocki N."/>
            <person name="Veneault-Fourrey C."/>
            <person name="LaButti K."/>
            <person name="Lindquist E.A."/>
            <person name="Lipzen A."/>
            <person name="Lundell T."/>
            <person name="Morin E."/>
            <person name="Murat C."/>
            <person name="Riley R."/>
            <person name="Ohm R."/>
            <person name="Sun H."/>
            <person name="Tunlid A."/>
            <person name="Henrissat B."/>
            <person name="Grigoriev I.V."/>
            <person name="Hibbett D.S."/>
            <person name="Martin F."/>
        </authorList>
    </citation>
    <scope>NUCLEOTIDE SEQUENCE [LARGE SCALE GENOMIC DNA]</scope>
    <source>
        <strain evidence="1 2">FD-317 M1</strain>
    </source>
</reference>
<evidence type="ECO:0000313" key="2">
    <source>
        <dbReference type="Proteomes" id="UP000053593"/>
    </source>
</evidence>
<keyword evidence="2" id="KW-1185">Reference proteome</keyword>
<dbReference type="HOGENOM" id="CLU_175715_0_0_1"/>